<dbReference type="EMBL" id="MLCO01000471">
    <property type="protein sequence ID" value="ONG43591.1"/>
    <property type="molecule type" value="Genomic_DNA"/>
</dbReference>
<reference evidence="1 2" key="1">
    <citation type="submission" date="2016-10" db="EMBL/GenBank/DDBJ databases">
        <title>Draft Genome sequence of Roseomonas sp. strain M3.</title>
        <authorList>
            <person name="Subhash Y."/>
            <person name="Lee S."/>
        </authorList>
    </citation>
    <scope>NUCLEOTIDE SEQUENCE [LARGE SCALE GENOMIC DNA]</scope>
    <source>
        <strain evidence="1 2">M3</strain>
    </source>
</reference>
<proteinExistence type="predicted"/>
<dbReference type="Proteomes" id="UP000188879">
    <property type="component" value="Unassembled WGS sequence"/>
</dbReference>
<protein>
    <submittedName>
        <fullName evidence="1">Uncharacterized protein</fullName>
    </submittedName>
</protein>
<keyword evidence="2" id="KW-1185">Reference proteome</keyword>
<name>A0A1V2GUW5_9PROT</name>
<evidence type="ECO:0000313" key="2">
    <source>
        <dbReference type="Proteomes" id="UP000188879"/>
    </source>
</evidence>
<organism evidence="1 2">
    <name type="scientific">Teichococcus deserti</name>
    <dbReference type="NCBI Taxonomy" id="1817963"/>
    <lineage>
        <taxon>Bacteria</taxon>
        <taxon>Pseudomonadati</taxon>
        <taxon>Pseudomonadota</taxon>
        <taxon>Alphaproteobacteria</taxon>
        <taxon>Acetobacterales</taxon>
        <taxon>Roseomonadaceae</taxon>
        <taxon>Roseomonas</taxon>
    </lineage>
</organism>
<comment type="caution">
    <text evidence="1">The sequence shown here is derived from an EMBL/GenBank/DDBJ whole genome shotgun (WGS) entry which is preliminary data.</text>
</comment>
<gene>
    <name evidence="1" type="ORF">BKE38_28775</name>
</gene>
<sequence>MVPTEITAGELAGILGVSERRIAALKAEGRIPTAGNGKILLHDLLYRQHAELARVRQQPHMASVLAKGKSWDELHPIDAIARIVANVLAGLMPAAAVQAALSVGVSVEQAKALHAVMLVEAAKAREAAKGMCTIEQDPDGPEPGEVLDLKPVDWDALAA</sequence>
<accession>A0A1V2GUW5</accession>
<dbReference type="AlphaFoldDB" id="A0A1V2GUW5"/>
<evidence type="ECO:0000313" key="1">
    <source>
        <dbReference type="EMBL" id="ONG43591.1"/>
    </source>
</evidence>
<dbReference type="RefSeq" id="WP_076960605.1">
    <property type="nucleotide sequence ID" value="NZ_MLCO01000471.1"/>
</dbReference>